<feature type="transmembrane region" description="Helical" evidence="2">
    <location>
        <begin position="131"/>
        <end position="149"/>
    </location>
</feature>
<dbReference type="EMBL" id="JAGRRH010000019">
    <property type="protein sequence ID" value="KAG7349628.1"/>
    <property type="molecule type" value="Genomic_DNA"/>
</dbReference>
<comment type="caution">
    <text evidence="3">The sequence shown here is derived from an EMBL/GenBank/DDBJ whole genome shotgun (WGS) entry which is preliminary data.</text>
</comment>
<keyword evidence="2" id="KW-1133">Transmembrane helix</keyword>
<evidence type="ECO:0000313" key="3">
    <source>
        <dbReference type="EMBL" id="KAG7349628.1"/>
    </source>
</evidence>
<dbReference type="AlphaFoldDB" id="A0A9K3KTE2"/>
<dbReference type="Proteomes" id="UP000693970">
    <property type="component" value="Unassembled WGS sequence"/>
</dbReference>
<feature type="region of interest" description="Disordered" evidence="1">
    <location>
        <begin position="18"/>
        <end position="52"/>
    </location>
</feature>
<keyword evidence="2" id="KW-0812">Transmembrane</keyword>
<feature type="compositionally biased region" description="Acidic residues" evidence="1">
    <location>
        <begin position="24"/>
        <end position="34"/>
    </location>
</feature>
<gene>
    <name evidence="3" type="ORF">IV203_012225</name>
</gene>
<sequence>MTDRRFNPLRQLIAGFCDPFSPHDDDENSVDTTEDSPPMAHRTATKGSKSDEGHTLAVLAARRGVVNGKLQVSTTAVDDSIVPPVPNQNPTRNASELTIDSTASEVPFRPDENGPEIQFSMKVTRQRRQHALQVFFASLIVVVGTVMVLQKLGYPSMADFHAPKNILASSWGTGWIQIFDKTVIDRSGFLTLQVSTKKKDPSQGFPPDVEEDEIPVDVAVSLSREEGSEQATETTDTPSPQQSSTNNIDSQPKDVHTDGGIKCPEEQTASEALSGEL</sequence>
<proteinExistence type="predicted"/>
<evidence type="ECO:0000256" key="2">
    <source>
        <dbReference type="SAM" id="Phobius"/>
    </source>
</evidence>
<reference evidence="3" key="2">
    <citation type="submission" date="2021-04" db="EMBL/GenBank/DDBJ databases">
        <authorList>
            <person name="Podell S."/>
        </authorList>
    </citation>
    <scope>NUCLEOTIDE SEQUENCE</scope>
    <source>
        <strain evidence="3">Hildebrandi</strain>
    </source>
</reference>
<evidence type="ECO:0000313" key="4">
    <source>
        <dbReference type="Proteomes" id="UP000693970"/>
    </source>
</evidence>
<organism evidence="3 4">
    <name type="scientific">Nitzschia inconspicua</name>
    <dbReference type="NCBI Taxonomy" id="303405"/>
    <lineage>
        <taxon>Eukaryota</taxon>
        <taxon>Sar</taxon>
        <taxon>Stramenopiles</taxon>
        <taxon>Ochrophyta</taxon>
        <taxon>Bacillariophyta</taxon>
        <taxon>Bacillariophyceae</taxon>
        <taxon>Bacillariophycidae</taxon>
        <taxon>Bacillariales</taxon>
        <taxon>Bacillariaceae</taxon>
        <taxon>Nitzschia</taxon>
    </lineage>
</organism>
<feature type="compositionally biased region" description="Basic and acidic residues" evidence="1">
    <location>
        <begin position="251"/>
        <end position="265"/>
    </location>
</feature>
<keyword evidence="4" id="KW-1185">Reference proteome</keyword>
<reference evidence="3" key="1">
    <citation type="journal article" date="2021" name="Sci. Rep.">
        <title>Diploid genomic architecture of Nitzschia inconspicua, an elite biomass production diatom.</title>
        <authorList>
            <person name="Oliver A."/>
            <person name="Podell S."/>
            <person name="Pinowska A."/>
            <person name="Traller J.C."/>
            <person name="Smith S.R."/>
            <person name="McClure R."/>
            <person name="Beliaev A."/>
            <person name="Bohutskyi P."/>
            <person name="Hill E.A."/>
            <person name="Rabines A."/>
            <person name="Zheng H."/>
            <person name="Allen L.Z."/>
            <person name="Kuo A."/>
            <person name="Grigoriev I.V."/>
            <person name="Allen A.E."/>
            <person name="Hazlebeck D."/>
            <person name="Allen E.E."/>
        </authorList>
    </citation>
    <scope>NUCLEOTIDE SEQUENCE</scope>
    <source>
        <strain evidence="3">Hildebrandi</strain>
    </source>
</reference>
<name>A0A9K3KTE2_9STRA</name>
<protein>
    <submittedName>
        <fullName evidence="3">Uncharacterized protein</fullName>
    </submittedName>
</protein>
<evidence type="ECO:0000256" key="1">
    <source>
        <dbReference type="SAM" id="MobiDB-lite"/>
    </source>
</evidence>
<keyword evidence="2" id="KW-0472">Membrane</keyword>
<feature type="compositionally biased region" description="Low complexity" evidence="1">
    <location>
        <begin position="232"/>
        <end position="245"/>
    </location>
</feature>
<feature type="region of interest" description="Disordered" evidence="1">
    <location>
        <begin position="197"/>
        <end position="277"/>
    </location>
</feature>
<accession>A0A9K3KTE2</accession>